<evidence type="ECO:0000313" key="2">
    <source>
        <dbReference type="Proteomes" id="UP001056120"/>
    </source>
</evidence>
<proteinExistence type="predicted"/>
<reference evidence="1 2" key="2">
    <citation type="journal article" date="2022" name="Mol. Ecol. Resour.">
        <title>The genomes of chicory, endive, great burdock and yacon provide insights into Asteraceae paleo-polyploidization history and plant inulin production.</title>
        <authorList>
            <person name="Fan W."/>
            <person name="Wang S."/>
            <person name="Wang H."/>
            <person name="Wang A."/>
            <person name="Jiang F."/>
            <person name="Liu H."/>
            <person name="Zhao H."/>
            <person name="Xu D."/>
            <person name="Zhang Y."/>
        </authorList>
    </citation>
    <scope>NUCLEOTIDE SEQUENCE [LARGE SCALE GENOMIC DNA]</scope>
    <source>
        <strain evidence="2">cv. Yunnan</strain>
        <tissue evidence="1">Leaves</tissue>
    </source>
</reference>
<keyword evidence="2" id="KW-1185">Reference proteome</keyword>
<reference evidence="2" key="1">
    <citation type="journal article" date="2022" name="Mol. Ecol. Resour.">
        <title>The genomes of chicory, endive, great burdock and yacon provide insights into Asteraceae palaeo-polyploidization history and plant inulin production.</title>
        <authorList>
            <person name="Fan W."/>
            <person name="Wang S."/>
            <person name="Wang H."/>
            <person name="Wang A."/>
            <person name="Jiang F."/>
            <person name="Liu H."/>
            <person name="Zhao H."/>
            <person name="Xu D."/>
            <person name="Zhang Y."/>
        </authorList>
    </citation>
    <scope>NUCLEOTIDE SEQUENCE [LARGE SCALE GENOMIC DNA]</scope>
    <source>
        <strain evidence="2">cv. Yunnan</strain>
    </source>
</reference>
<accession>A0ACB9JYY3</accession>
<organism evidence="1 2">
    <name type="scientific">Smallanthus sonchifolius</name>
    <dbReference type="NCBI Taxonomy" id="185202"/>
    <lineage>
        <taxon>Eukaryota</taxon>
        <taxon>Viridiplantae</taxon>
        <taxon>Streptophyta</taxon>
        <taxon>Embryophyta</taxon>
        <taxon>Tracheophyta</taxon>
        <taxon>Spermatophyta</taxon>
        <taxon>Magnoliopsida</taxon>
        <taxon>eudicotyledons</taxon>
        <taxon>Gunneridae</taxon>
        <taxon>Pentapetalae</taxon>
        <taxon>asterids</taxon>
        <taxon>campanulids</taxon>
        <taxon>Asterales</taxon>
        <taxon>Asteraceae</taxon>
        <taxon>Asteroideae</taxon>
        <taxon>Heliantheae alliance</taxon>
        <taxon>Millerieae</taxon>
        <taxon>Smallanthus</taxon>
    </lineage>
</organism>
<sequence length="98" mass="10536">MCFELCCLVAGKMEADPITVGADDVSALSSDVIILDVGFVCLQGMTCGGCSANVKRILELMGSMLSASFLQQVDANVESQLKQSTSEVLRLITRLFLW</sequence>
<name>A0ACB9JYY3_9ASTR</name>
<gene>
    <name evidence="1" type="ORF">L1987_06697</name>
</gene>
<dbReference type="EMBL" id="CM042019">
    <property type="protein sequence ID" value="KAI3825219.1"/>
    <property type="molecule type" value="Genomic_DNA"/>
</dbReference>
<comment type="caution">
    <text evidence="1">The sequence shown here is derived from an EMBL/GenBank/DDBJ whole genome shotgun (WGS) entry which is preliminary data.</text>
</comment>
<evidence type="ECO:0000313" key="1">
    <source>
        <dbReference type="EMBL" id="KAI3825219.1"/>
    </source>
</evidence>
<dbReference type="Proteomes" id="UP001056120">
    <property type="component" value="Linkage Group LG02"/>
</dbReference>
<protein>
    <submittedName>
        <fullName evidence="1">Uncharacterized protein</fullName>
    </submittedName>
</protein>